<reference evidence="5 6" key="1">
    <citation type="submission" date="2016-10" db="EMBL/GenBank/DDBJ databases">
        <authorList>
            <person name="de Groot N.N."/>
        </authorList>
    </citation>
    <scope>NUCLEOTIDE SEQUENCE [LARGE SCALE GENOMIC DNA]</scope>
    <source>
        <strain evidence="6">L7-484,KACC 16230,DSM 25025</strain>
    </source>
</reference>
<dbReference type="InterPro" id="IPR001173">
    <property type="entry name" value="Glyco_trans_2-like"/>
</dbReference>
<sequence length="330" mass="36731">MTRSASLPDPIEFRAPCLEADACETVVVLPTFRRPAQVVATLRSLAAQLHRHRAAVIVMDNDDDAREGLEAVRPLLLSDEVPGMALVARERGNCSAYNAGFRAALAEFPRMRRCLVIDDDELAGADWIERMTAEAERSGVDIVGGPQMPVFERGGNGRFERHPVFRQHYDRSGPVPILYSSGNVLISRTVLEAAGDPVLDTAFNFIGGGDSDFYSRMRERGFRFGWCEEAPVFETVPERRTRFDWVNARSLRNGAISSLIEHRRRPDAAGRARTLLKSAALLASAPARGLRLGWRLRSPVAALYPLQVALGRFQAEFGRVGEQYRQPERN</sequence>
<dbReference type="SUPFAM" id="SSF53448">
    <property type="entry name" value="Nucleotide-diphospho-sugar transferases"/>
    <property type="match status" value="1"/>
</dbReference>
<gene>
    <name evidence="5" type="ORF">SAMN05192530_10933</name>
</gene>
<keyword evidence="3 5" id="KW-0808">Transferase</keyword>
<dbReference type="Pfam" id="PF00535">
    <property type="entry name" value="Glycos_transf_2"/>
    <property type="match status" value="1"/>
</dbReference>
<evidence type="ECO:0000256" key="2">
    <source>
        <dbReference type="ARBA" id="ARBA00022676"/>
    </source>
</evidence>
<comment type="similarity">
    <text evidence="1">Belongs to the glycosyltransferase 2 family.</text>
</comment>
<dbReference type="InterPro" id="IPR029044">
    <property type="entry name" value="Nucleotide-diphossugar_trans"/>
</dbReference>
<keyword evidence="6" id="KW-1185">Reference proteome</keyword>
<organism evidence="5 6">
    <name type="scientific">Aureimonas jatrophae</name>
    <dbReference type="NCBI Taxonomy" id="1166073"/>
    <lineage>
        <taxon>Bacteria</taxon>
        <taxon>Pseudomonadati</taxon>
        <taxon>Pseudomonadota</taxon>
        <taxon>Alphaproteobacteria</taxon>
        <taxon>Hyphomicrobiales</taxon>
        <taxon>Aurantimonadaceae</taxon>
        <taxon>Aureimonas</taxon>
    </lineage>
</organism>
<dbReference type="OrthoDB" id="6116224at2"/>
<dbReference type="Proteomes" id="UP000198793">
    <property type="component" value="Unassembled WGS sequence"/>
</dbReference>
<feature type="domain" description="Glycosyltransferase 2-like" evidence="4">
    <location>
        <begin position="27"/>
        <end position="191"/>
    </location>
</feature>
<dbReference type="Gene3D" id="3.90.550.10">
    <property type="entry name" value="Spore Coat Polysaccharide Biosynthesis Protein SpsA, Chain A"/>
    <property type="match status" value="1"/>
</dbReference>
<protein>
    <submittedName>
        <fullName evidence="5">Glycosyltransferase, GT2 family</fullName>
    </submittedName>
</protein>
<dbReference type="AlphaFoldDB" id="A0A1H0L426"/>
<dbReference type="RefSeq" id="WP_090675866.1">
    <property type="nucleotide sequence ID" value="NZ_FNIT01000009.1"/>
</dbReference>
<name>A0A1H0L426_9HYPH</name>
<evidence type="ECO:0000256" key="1">
    <source>
        <dbReference type="ARBA" id="ARBA00006739"/>
    </source>
</evidence>
<evidence type="ECO:0000256" key="3">
    <source>
        <dbReference type="ARBA" id="ARBA00022679"/>
    </source>
</evidence>
<dbReference type="PANTHER" id="PTHR43179">
    <property type="entry name" value="RHAMNOSYLTRANSFERASE WBBL"/>
    <property type="match status" value="1"/>
</dbReference>
<dbReference type="STRING" id="1166073.SAMN05192530_10933"/>
<dbReference type="GO" id="GO:0016757">
    <property type="term" value="F:glycosyltransferase activity"/>
    <property type="evidence" value="ECO:0007669"/>
    <property type="project" value="UniProtKB-KW"/>
</dbReference>
<keyword evidence="2" id="KW-0328">Glycosyltransferase</keyword>
<evidence type="ECO:0000313" key="5">
    <source>
        <dbReference type="EMBL" id="SDO62987.1"/>
    </source>
</evidence>
<evidence type="ECO:0000313" key="6">
    <source>
        <dbReference type="Proteomes" id="UP000198793"/>
    </source>
</evidence>
<dbReference type="PANTHER" id="PTHR43179:SF12">
    <property type="entry name" value="GALACTOFURANOSYLTRANSFERASE GLFT2"/>
    <property type="match status" value="1"/>
</dbReference>
<evidence type="ECO:0000259" key="4">
    <source>
        <dbReference type="Pfam" id="PF00535"/>
    </source>
</evidence>
<dbReference type="EMBL" id="FNIT01000009">
    <property type="protein sequence ID" value="SDO62987.1"/>
    <property type="molecule type" value="Genomic_DNA"/>
</dbReference>
<accession>A0A1H0L426</accession>
<proteinExistence type="inferred from homology"/>